<keyword evidence="4" id="KW-0808">Transferase</keyword>
<evidence type="ECO:0000313" key="22">
    <source>
        <dbReference type="Proteomes" id="UP001149954"/>
    </source>
</evidence>
<evidence type="ECO:0000256" key="9">
    <source>
        <dbReference type="ARBA" id="ARBA00022759"/>
    </source>
</evidence>
<dbReference type="InterPro" id="IPR041588">
    <property type="entry name" value="Integrase_H2C2"/>
</dbReference>
<sequence length="1266" mass="147472">MHNGRSFSISALGDTGADGYIFINSATILLLGKRFGIRVERLDQECPVRGFDGTPGEPITHVTFLTICVDGRIQRQVPMLLADLGRYDMILGRKWFAEHDVLLDCRRHRMIWPDEKTLFDDMASKLAVPTPTTILRKPKNDSFHQADADRRDRLIEREDKEKVEKSEFRHARERQYGHWQTEEQRKMIRNLNDEVKVTTSRDREPNEELPPIDISAIGRAGFNRLQEKGKIDKEVEIFATSLYEIDHIIDMKSTPIKDPEIEEILQTLPGEYHDLAEVFSKKKSDELPPYRPGVDHDIILEAEATPGYCPLYKLSLDELKAAKKYILDNLKKGFIVPSSAPYASPILMAKKPGGGLRFCVDFRRLNAITKKDCYPLPLIDEVLQRTSKAKIFTKLDIQQGFHRIRLTPKAEELTTFRTRYGSFKYKVMPFGLTNGPATFQRFMNNVLGECMDEYAIAFVDDILIYSENIQDHRRQVREVLQRLKEAGLQVALPKCEFSVSKTKFLGFIVSTDGIAVDPEKIKVIQSWTTPTTVKGIQSFLGFCNFYRRFIQGYSAISKPLHRLTRQDVPFEWSTDCEDAFLLLKKKLVSAPVLRHYDPIQRTRVETDASNGVLGAVLSQYYEESDFWHPVAFYSKTMQPAELNYEVRDKELLAILRALQEWRPELEGLSRKDRFEILTDHQSLEYFMTTRQMNQRQARWSEFLSQFHFLIKYRPGKKNIIADVLSRKDLPCTDNSRQFAILPEDCLEEGVRPVDLVPISLEDLQTQEITDVELDEFRQIAEAGNKRWTLQEGLLLYEGRLEVPDEQDLRARLLDDMHRQPLTAHPGIEKLKKLISTRYHWPGWVTDVKRYVDNCSLCKRTKTWRDKTPELLHPLPVPDRPWQHISMDFRSFPKDRHGYDAVFVVVDRLSKRPVSIPCYKDTDAKKMARLFIDNIIRVTGIPETIVSDRGGQFISEFWTEFCRILGIRRKLSTAHYPPTDGQSEIANQYMAQRLRPYVDHNQNNWSEILPMVDFAASILSQDTTKRSPFFIERGYEPVMSFDWRDHNTLTQNEQDAVSMLSRLQDIWKETKEQIVKSQQLQIQQANKHRREEDFGVDDYVFVTTKDWHLAQPNRKLAHLASGPYKIIEKVGNSYKLDLPDSIRVHPIFNPSKLRKATTTEPLKGQHPDPPPPMEINEEDEWEVEKILDSRTNYRKLQYRVQWLGHDVDLRWYPAGNFKHAPQKLQEFHDQYPMKLGPPLRLHEWIEAAQHDNFLDDHIDDDKPAFRD</sequence>
<evidence type="ECO:0000256" key="6">
    <source>
        <dbReference type="ARBA" id="ARBA00022722"/>
    </source>
</evidence>
<dbReference type="Gene3D" id="1.10.340.70">
    <property type="match status" value="1"/>
</dbReference>
<evidence type="ECO:0000256" key="5">
    <source>
        <dbReference type="ARBA" id="ARBA00022695"/>
    </source>
</evidence>
<evidence type="ECO:0000259" key="18">
    <source>
        <dbReference type="PROSITE" id="PS50013"/>
    </source>
</evidence>
<dbReference type="Gene3D" id="2.40.50.40">
    <property type="match status" value="1"/>
</dbReference>
<dbReference type="GO" id="GO:0003723">
    <property type="term" value="F:RNA binding"/>
    <property type="evidence" value="ECO:0007669"/>
    <property type="project" value="UniProtKB-KW"/>
</dbReference>
<keyword evidence="9" id="KW-0255">Endonuclease</keyword>
<keyword evidence="12" id="KW-0694">RNA-binding</keyword>
<dbReference type="Pfam" id="PF00078">
    <property type="entry name" value="RVT_1"/>
    <property type="match status" value="1"/>
</dbReference>
<dbReference type="Gene3D" id="2.40.70.10">
    <property type="entry name" value="Acid Proteases"/>
    <property type="match status" value="1"/>
</dbReference>
<proteinExistence type="predicted"/>
<reference evidence="21" key="2">
    <citation type="journal article" date="2023" name="IMA Fungus">
        <title>Comparative genomic study of the Penicillium genus elucidates a diverse pangenome and 15 lateral gene transfer events.</title>
        <authorList>
            <person name="Petersen C."/>
            <person name="Sorensen T."/>
            <person name="Nielsen M.R."/>
            <person name="Sondergaard T.E."/>
            <person name="Sorensen J.L."/>
            <person name="Fitzpatrick D.A."/>
            <person name="Frisvad J.C."/>
            <person name="Nielsen K.L."/>
        </authorList>
    </citation>
    <scope>NUCLEOTIDE SEQUENCE</scope>
    <source>
        <strain evidence="21">IBT 29495</strain>
    </source>
</reference>
<dbReference type="GO" id="GO:0005634">
    <property type="term" value="C:nucleus"/>
    <property type="evidence" value="ECO:0007669"/>
    <property type="project" value="UniProtKB-ARBA"/>
</dbReference>
<keyword evidence="3" id="KW-0645">Protease</keyword>
<dbReference type="InterPro" id="IPR001584">
    <property type="entry name" value="Integrase_cat-core"/>
</dbReference>
<evidence type="ECO:0000256" key="2">
    <source>
        <dbReference type="ARBA" id="ARBA00012493"/>
    </source>
</evidence>
<dbReference type="FunFam" id="3.30.70.270:FF:000063">
    <property type="entry name" value="Zinc knuckle domaincontaining protein"/>
    <property type="match status" value="1"/>
</dbReference>
<evidence type="ECO:0000256" key="11">
    <source>
        <dbReference type="ARBA" id="ARBA00022842"/>
    </source>
</evidence>
<dbReference type="PROSITE" id="PS50994">
    <property type="entry name" value="INTEGRASE"/>
    <property type="match status" value="1"/>
</dbReference>
<gene>
    <name evidence="21" type="ORF">N7463_004709</name>
</gene>
<dbReference type="EC" id="2.7.7.49" evidence="2"/>
<evidence type="ECO:0000256" key="13">
    <source>
        <dbReference type="ARBA" id="ARBA00022908"/>
    </source>
</evidence>
<dbReference type="EMBL" id="JAPWDS010000002">
    <property type="protein sequence ID" value="KAJ5515157.1"/>
    <property type="molecule type" value="Genomic_DNA"/>
</dbReference>
<protein>
    <recommendedName>
        <fullName evidence="2">RNA-directed DNA polymerase</fullName>
        <ecNumber evidence="2">2.7.7.49</ecNumber>
    </recommendedName>
</protein>
<dbReference type="GO" id="GO:0003964">
    <property type="term" value="F:RNA-directed DNA polymerase activity"/>
    <property type="evidence" value="ECO:0007669"/>
    <property type="project" value="UniProtKB-KW"/>
</dbReference>
<keyword evidence="13" id="KW-0229">DNA integration</keyword>
<reference evidence="21" key="1">
    <citation type="submission" date="2022-12" db="EMBL/GenBank/DDBJ databases">
        <authorList>
            <person name="Petersen C."/>
        </authorList>
    </citation>
    <scope>NUCLEOTIDE SEQUENCE</scope>
    <source>
        <strain evidence="21">IBT 29495</strain>
    </source>
</reference>
<dbReference type="SUPFAM" id="SSF54160">
    <property type="entry name" value="Chromo domain-like"/>
    <property type="match status" value="1"/>
</dbReference>
<dbReference type="InterPro" id="IPR041373">
    <property type="entry name" value="RT_RNaseH"/>
</dbReference>
<keyword evidence="22" id="KW-1185">Reference proteome</keyword>
<feature type="domain" description="Integrase catalytic" evidence="20">
    <location>
        <begin position="876"/>
        <end position="1044"/>
    </location>
</feature>
<dbReference type="Gene3D" id="3.30.420.10">
    <property type="entry name" value="Ribonuclease H-like superfamily/Ribonuclease H"/>
    <property type="match status" value="1"/>
</dbReference>
<dbReference type="PANTHER" id="PTHR37984">
    <property type="entry name" value="PROTEIN CBG26694"/>
    <property type="match status" value="1"/>
</dbReference>
<evidence type="ECO:0000256" key="1">
    <source>
        <dbReference type="ARBA" id="ARBA00011353"/>
    </source>
</evidence>
<keyword evidence="14" id="KW-0695">RNA-directed DNA polymerase</keyword>
<dbReference type="GO" id="GO:0003887">
    <property type="term" value="F:DNA-directed DNA polymerase activity"/>
    <property type="evidence" value="ECO:0007669"/>
    <property type="project" value="UniProtKB-KW"/>
</dbReference>
<feature type="domain" description="Chromo" evidence="18">
    <location>
        <begin position="1180"/>
        <end position="1238"/>
    </location>
</feature>
<dbReference type="InterPro" id="IPR021109">
    <property type="entry name" value="Peptidase_aspartic_dom_sf"/>
</dbReference>
<keyword evidence="15" id="KW-0239">DNA-directed DNA polymerase</keyword>
<dbReference type="GO" id="GO:0006310">
    <property type="term" value="P:DNA recombination"/>
    <property type="evidence" value="ECO:0007669"/>
    <property type="project" value="UniProtKB-KW"/>
</dbReference>
<keyword evidence="6" id="KW-0540">Nuclease</keyword>
<keyword evidence="8" id="KW-0064">Aspartyl protease</keyword>
<dbReference type="GO" id="GO:0046872">
    <property type="term" value="F:metal ion binding"/>
    <property type="evidence" value="ECO:0007669"/>
    <property type="project" value="UniProtKB-KW"/>
</dbReference>
<keyword evidence="5" id="KW-0548">Nucleotidyltransferase</keyword>
<dbReference type="InterPro" id="IPR016197">
    <property type="entry name" value="Chromo-like_dom_sf"/>
</dbReference>
<dbReference type="PROSITE" id="PS50878">
    <property type="entry name" value="RT_POL"/>
    <property type="match status" value="1"/>
</dbReference>
<keyword evidence="11" id="KW-0460">Magnesium</keyword>
<dbReference type="SMART" id="SM00298">
    <property type="entry name" value="CHROMO"/>
    <property type="match status" value="1"/>
</dbReference>
<dbReference type="CDD" id="cd09274">
    <property type="entry name" value="RNase_HI_RT_Ty3"/>
    <property type="match status" value="1"/>
</dbReference>
<evidence type="ECO:0000256" key="15">
    <source>
        <dbReference type="ARBA" id="ARBA00022932"/>
    </source>
</evidence>
<dbReference type="AlphaFoldDB" id="A0A9W9Y3G8"/>
<dbReference type="PROSITE" id="PS50013">
    <property type="entry name" value="CHROMO_2"/>
    <property type="match status" value="1"/>
</dbReference>
<dbReference type="SUPFAM" id="SSF53098">
    <property type="entry name" value="Ribonuclease H-like"/>
    <property type="match status" value="1"/>
</dbReference>
<dbReference type="InterPro" id="IPR043502">
    <property type="entry name" value="DNA/RNA_pol_sf"/>
</dbReference>
<dbReference type="SUPFAM" id="SSF56672">
    <property type="entry name" value="DNA/RNA polymerases"/>
    <property type="match status" value="1"/>
</dbReference>
<dbReference type="Proteomes" id="UP001149954">
    <property type="component" value="Unassembled WGS sequence"/>
</dbReference>
<keyword evidence="7" id="KW-0479">Metal-binding</keyword>
<dbReference type="GO" id="GO:0015074">
    <property type="term" value="P:DNA integration"/>
    <property type="evidence" value="ECO:0007669"/>
    <property type="project" value="UniProtKB-KW"/>
</dbReference>
<dbReference type="GO" id="GO:0006508">
    <property type="term" value="P:proteolysis"/>
    <property type="evidence" value="ECO:0007669"/>
    <property type="project" value="UniProtKB-KW"/>
</dbReference>
<name>A0A9W9Y3G8_9EURO</name>
<evidence type="ECO:0000256" key="3">
    <source>
        <dbReference type="ARBA" id="ARBA00022670"/>
    </source>
</evidence>
<dbReference type="InterPro" id="IPR050951">
    <property type="entry name" value="Retrovirus_Pol_polyprotein"/>
</dbReference>
<evidence type="ECO:0000256" key="8">
    <source>
        <dbReference type="ARBA" id="ARBA00022750"/>
    </source>
</evidence>
<evidence type="ECO:0000256" key="12">
    <source>
        <dbReference type="ARBA" id="ARBA00022884"/>
    </source>
</evidence>
<dbReference type="InterPro" id="IPR000953">
    <property type="entry name" value="Chromo/chromo_shadow_dom"/>
</dbReference>
<dbReference type="GO" id="GO:0003677">
    <property type="term" value="F:DNA binding"/>
    <property type="evidence" value="ECO:0007669"/>
    <property type="project" value="UniProtKB-KW"/>
</dbReference>
<comment type="subunit">
    <text evidence="1">Component of the NuA4 histone acetyltransferase complex.</text>
</comment>
<evidence type="ECO:0000256" key="14">
    <source>
        <dbReference type="ARBA" id="ARBA00022918"/>
    </source>
</evidence>
<dbReference type="InterPro" id="IPR000477">
    <property type="entry name" value="RT_dom"/>
</dbReference>
<dbReference type="CDD" id="cd00303">
    <property type="entry name" value="retropepsin_like"/>
    <property type="match status" value="1"/>
</dbReference>
<dbReference type="PANTHER" id="PTHR37984:SF5">
    <property type="entry name" value="PROTEIN NYNRIN-LIKE"/>
    <property type="match status" value="1"/>
</dbReference>
<dbReference type="InterPro" id="IPR043128">
    <property type="entry name" value="Rev_trsase/Diguanyl_cyclase"/>
</dbReference>
<evidence type="ECO:0000256" key="7">
    <source>
        <dbReference type="ARBA" id="ARBA00022723"/>
    </source>
</evidence>
<dbReference type="InterPro" id="IPR056924">
    <property type="entry name" value="SH3_Tf2-1"/>
</dbReference>
<evidence type="ECO:0000313" key="21">
    <source>
        <dbReference type="EMBL" id="KAJ5515157.1"/>
    </source>
</evidence>
<evidence type="ECO:0000259" key="20">
    <source>
        <dbReference type="PROSITE" id="PS50994"/>
    </source>
</evidence>
<evidence type="ECO:0000256" key="17">
    <source>
        <dbReference type="ARBA" id="ARBA00023172"/>
    </source>
</evidence>
<comment type="caution">
    <text evidence="21">The sequence shown here is derived from an EMBL/GenBank/DDBJ whole genome shotgun (WGS) entry which is preliminary data.</text>
</comment>
<dbReference type="Pfam" id="PF17921">
    <property type="entry name" value="Integrase_H2C2"/>
    <property type="match status" value="1"/>
</dbReference>
<dbReference type="InterPro" id="IPR036397">
    <property type="entry name" value="RNaseH_sf"/>
</dbReference>
<dbReference type="Pfam" id="PF24626">
    <property type="entry name" value="SH3_Tf2-1"/>
    <property type="match status" value="1"/>
</dbReference>
<feature type="domain" description="Reverse transcriptase" evidence="19">
    <location>
        <begin position="330"/>
        <end position="509"/>
    </location>
</feature>
<accession>A0A9W9Y3G8</accession>
<keyword evidence="17" id="KW-0233">DNA recombination</keyword>
<dbReference type="OrthoDB" id="4364638at2759"/>
<dbReference type="CDD" id="cd01647">
    <property type="entry name" value="RT_LTR"/>
    <property type="match status" value="1"/>
</dbReference>
<keyword evidence="10" id="KW-0378">Hydrolase</keyword>
<dbReference type="Gene3D" id="3.30.70.270">
    <property type="match status" value="2"/>
</dbReference>
<evidence type="ECO:0000259" key="19">
    <source>
        <dbReference type="PROSITE" id="PS50878"/>
    </source>
</evidence>
<evidence type="ECO:0000256" key="4">
    <source>
        <dbReference type="ARBA" id="ARBA00022679"/>
    </source>
</evidence>
<dbReference type="CDD" id="cd00024">
    <property type="entry name" value="CD_CSD"/>
    <property type="match status" value="1"/>
</dbReference>
<dbReference type="InterPro" id="IPR012337">
    <property type="entry name" value="RNaseH-like_sf"/>
</dbReference>
<evidence type="ECO:0000256" key="16">
    <source>
        <dbReference type="ARBA" id="ARBA00023125"/>
    </source>
</evidence>
<organism evidence="21 22">
    <name type="scientific">Penicillium fimorum</name>
    <dbReference type="NCBI Taxonomy" id="1882269"/>
    <lineage>
        <taxon>Eukaryota</taxon>
        <taxon>Fungi</taxon>
        <taxon>Dikarya</taxon>
        <taxon>Ascomycota</taxon>
        <taxon>Pezizomycotina</taxon>
        <taxon>Eurotiomycetes</taxon>
        <taxon>Eurotiomycetidae</taxon>
        <taxon>Eurotiales</taxon>
        <taxon>Aspergillaceae</taxon>
        <taxon>Penicillium</taxon>
    </lineage>
</organism>
<dbReference type="Pfam" id="PF00665">
    <property type="entry name" value="rve"/>
    <property type="match status" value="1"/>
</dbReference>
<evidence type="ECO:0000256" key="10">
    <source>
        <dbReference type="ARBA" id="ARBA00022801"/>
    </source>
</evidence>
<dbReference type="GO" id="GO:0004519">
    <property type="term" value="F:endonuclease activity"/>
    <property type="evidence" value="ECO:0007669"/>
    <property type="project" value="UniProtKB-KW"/>
</dbReference>
<dbReference type="Pfam" id="PF17917">
    <property type="entry name" value="RT_RNaseH"/>
    <property type="match status" value="1"/>
</dbReference>
<keyword evidence="16" id="KW-0238">DNA-binding</keyword>
<dbReference type="GO" id="GO:0004190">
    <property type="term" value="F:aspartic-type endopeptidase activity"/>
    <property type="evidence" value="ECO:0007669"/>
    <property type="project" value="UniProtKB-KW"/>
</dbReference>
<dbReference type="Gene3D" id="3.10.10.10">
    <property type="entry name" value="HIV Type 1 Reverse Transcriptase, subunit A, domain 1"/>
    <property type="match status" value="1"/>
</dbReference>
<dbReference type="GO" id="GO:0006338">
    <property type="term" value="P:chromatin remodeling"/>
    <property type="evidence" value="ECO:0007669"/>
    <property type="project" value="UniProtKB-ARBA"/>
</dbReference>